<reference evidence="1 2" key="1">
    <citation type="journal article" date="2019" name="Commun. Biol.">
        <title>The bagworm genome reveals a unique fibroin gene that provides high tensile strength.</title>
        <authorList>
            <person name="Kono N."/>
            <person name="Nakamura H."/>
            <person name="Ohtoshi R."/>
            <person name="Tomita M."/>
            <person name="Numata K."/>
            <person name="Arakawa K."/>
        </authorList>
    </citation>
    <scope>NUCLEOTIDE SEQUENCE [LARGE SCALE GENOMIC DNA]</scope>
</reference>
<organism evidence="1 2">
    <name type="scientific">Eumeta variegata</name>
    <name type="common">Bagworm moth</name>
    <name type="synonym">Eumeta japonica</name>
    <dbReference type="NCBI Taxonomy" id="151549"/>
    <lineage>
        <taxon>Eukaryota</taxon>
        <taxon>Metazoa</taxon>
        <taxon>Ecdysozoa</taxon>
        <taxon>Arthropoda</taxon>
        <taxon>Hexapoda</taxon>
        <taxon>Insecta</taxon>
        <taxon>Pterygota</taxon>
        <taxon>Neoptera</taxon>
        <taxon>Endopterygota</taxon>
        <taxon>Lepidoptera</taxon>
        <taxon>Glossata</taxon>
        <taxon>Ditrysia</taxon>
        <taxon>Tineoidea</taxon>
        <taxon>Psychidae</taxon>
        <taxon>Oiketicinae</taxon>
        <taxon>Eumeta</taxon>
    </lineage>
</organism>
<sequence length="143" mass="16296">MIDARLNFKQQVDHVSAKASIVRASLARLMPNVGGLKQSRRLLLSSVVTSVLTYGISFWADALEIQEAWRKAGPIYRQSALRVASAFRTISEEAVCVISRTLPLKVLAEERRTLYHRKKSTTLSVEELRTEERLYIIARWLPQ</sequence>
<comment type="caution">
    <text evidence="1">The sequence shown here is derived from an EMBL/GenBank/DDBJ whole genome shotgun (WGS) entry which is preliminary data.</text>
</comment>
<dbReference type="STRING" id="151549.A0A4C1UQY5"/>
<dbReference type="EMBL" id="BGZK01000212">
    <property type="protein sequence ID" value="GBP28855.1"/>
    <property type="molecule type" value="Genomic_DNA"/>
</dbReference>
<keyword evidence="2" id="KW-1185">Reference proteome</keyword>
<proteinExistence type="predicted"/>
<dbReference type="AlphaFoldDB" id="A0A4C1UQY5"/>
<gene>
    <name evidence="1" type="ORF">EVAR_24531_1</name>
</gene>
<protein>
    <submittedName>
        <fullName evidence="1">Uncharacterized protein</fullName>
    </submittedName>
</protein>
<accession>A0A4C1UQY5</accession>
<evidence type="ECO:0000313" key="2">
    <source>
        <dbReference type="Proteomes" id="UP000299102"/>
    </source>
</evidence>
<name>A0A4C1UQY5_EUMVA</name>
<evidence type="ECO:0000313" key="1">
    <source>
        <dbReference type="EMBL" id="GBP28855.1"/>
    </source>
</evidence>
<dbReference type="OrthoDB" id="7466649at2759"/>
<dbReference type="Proteomes" id="UP000299102">
    <property type="component" value="Unassembled WGS sequence"/>
</dbReference>